<comment type="caution">
    <text evidence="1">The sequence shown here is derived from an EMBL/GenBank/DDBJ whole genome shotgun (WGS) entry which is preliminary data.</text>
</comment>
<gene>
    <name evidence="1" type="primary">SPK1_3</name>
    <name evidence="1" type="ORF">CK203_036893</name>
</gene>
<accession>A0A438GXS8</accession>
<protein>
    <submittedName>
        <fullName evidence="1">Guanine nucleotide exchange factor SPIKE 1</fullName>
    </submittedName>
</protein>
<sequence>MYIVEGVEGVRMKFLEPQDCTHSTMAKGERHGLAGPPLVNSDTLHPEEVSLYLDKFSGVCQSVLHDCKLTFLQIICDHDLFVEMPGRDPSDRVGLAPPRSIVDMMVIAFKERNNRIFEDKGRTEEMLWDLLLFYSSLWASCTAAFSGVTISVLQLNWTVNSKGKGSHLLVDSFYLRKFLLNDGCSLENPIKMGLEESIGIIRKICYISSLKWQEMEWQLQTLFEGLKVVLDGSIIEWEGSETCSGNSEHKSLHFHIEVRLQ</sequence>
<evidence type="ECO:0000313" key="1">
    <source>
        <dbReference type="EMBL" id="RVW77030.1"/>
    </source>
</evidence>
<dbReference type="EMBL" id="QGNW01000319">
    <property type="protein sequence ID" value="RVW77030.1"/>
    <property type="molecule type" value="Genomic_DNA"/>
</dbReference>
<dbReference type="Proteomes" id="UP000288805">
    <property type="component" value="Unassembled WGS sequence"/>
</dbReference>
<organism evidence="1 2">
    <name type="scientific">Vitis vinifera</name>
    <name type="common">Grape</name>
    <dbReference type="NCBI Taxonomy" id="29760"/>
    <lineage>
        <taxon>Eukaryota</taxon>
        <taxon>Viridiplantae</taxon>
        <taxon>Streptophyta</taxon>
        <taxon>Embryophyta</taxon>
        <taxon>Tracheophyta</taxon>
        <taxon>Spermatophyta</taxon>
        <taxon>Magnoliopsida</taxon>
        <taxon>eudicotyledons</taxon>
        <taxon>Gunneridae</taxon>
        <taxon>Pentapetalae</taxon>
        <taxon>rosids</taxon>
        <taxon>Vitales</taxon>
        <taxon>Vitaceae</taxon>
        <taxon>Viteae</taxon>
        <taxon>Vitis</taxon>
    </lineage>
</organism>
<evidence type="ECO:0000313" key="2">
    <source>
        <dbReference type="Proteomes" id="UP000288805"/>
    </source>
</evidence>
<dbReference type="AlphaFoldDB" id="A0A438GXS8"/>
<proteinExistence type="predicted"/>
<name>A0A438GXS8_VITVI</name>
<reference evidence="1 2" key="1">
    <citation type="journal article" date="2018" name="PLoS Genet.">
        <title>Population sequencing reveals clonal diversity and ancestral inbreeding in the grapevine cultivar Chardonnay.</title>
        <authorList>
            <person name="Roach M.J."/>
            <person name="Johnson D.L."/>
            <person name="Bohlmann J."/>
            <person name="van Vuuren H.J."/>
            <person name="Jones S.J."/>
            <person name="Pretorius I.S."/>
            <person name="Schmidt S.A."/>
            <person name="Borneman A.R."/>
        </authorList>
    </citation>
    <scope>NUCLEOTIDE SEQUENCE [LARGE SCALE GENOMIC DNA]</scope>
    <source>
        <strain evidence="2">cv. Chardonnay</strain>
        <tissue evidence="1">Leaf</tissue>
    </source>
</reference>